<evidence type="ECO:0000313" key="2">
    <source>
        <dbReference type="EMBL" id="KIF80816.1"/>
    </source>
</evidence>
<dbReference type="InterPro" id="IPR011738">
    <property type="entry name" value="Phage_CHP"/>
</dbReference>
<name>A0A0C2BRX4_9BURK</name>
<sequence>MSAKLISPPAKLAVSLTDAKANLRIPASDTALDAVIQAWLMGIIEYAEHLMGRALVSQTWRVSLDAFPDAIKLPRPPVASVTSVKYYDADNVLQTLSPALYELDNMTEPCRLLAIPGTSWPSTYARRNAVVADIVCGYGDDETNTPPAIKLYILAKLVEQFDPSGIPEKDSVQASFIDHLLDRYRIWGL</sequence>
<evidence type="ECO:0000313" key="3">
    <source>
        <dbReference type="EMBL" id="KIF84041.1"/>
    </source>
</evidence>
<organism evidence="2 4">
    <name type="scientific">Noviherbaspirillum autotrophicum</name>
    <dbReference type="NCBI Taxonomy" id="709839"/>
    <lineage>
        <taxon>Bacteria</taxon>
        <taxon>Pseudomonadati</taxon>
        <taxon>Pseudomonadota</taxon>
        <taxon>Betaproteobacteria</taxon>
        <taxon>Burkholderiales</taxon>
        <taxon>Oxalobacteraceae</taxon>
        <taxon>Noviherbaspirillum</taxon>
    </lineage>
</organism>
<keyword evidence="4" id="KW-1185">Reference proteome</keyword>
<comment type="caution">
    <text evidence="2">The sequence shown here is derived from an EMBL/GenBank/DDBJ whole genome shotgun (WGS) entry which is preliminary data.</text>
</comment>
<dbReference type="EMBL" id="JWJG01000010">
    <property type="protein sequence ID" value="KIF84041.1"/>
    <property type="molecule type" value="Genomic_DNA"/>
</dbReference>
<dbReference type="OrthoDB" id="6174494at2"/>
<dbReference type="STRING" id="709839.TSA66_00955"/>
<dbReference type="EMBL" id="JWJG01000028">
    <property type="protein sequence ID" value="KIF80779.1"/>
    <property type="molecule type" value="Genomic_DNA"/>
</dbReference>
<accession>A0A0C2BRX4</accession>
<evidence type="ECO:0000313" key="4">
    <source>
        <dbReference type="Proteomes" id="UP000031572"/>
    </source>
</evidence>
<evidence type="ECO:0008006" key="5">
    <source>
        <dbReference type="Google" id="ProtNLM"/>
    </source>
</evidence>
<dbReference type="EMBL" id="JWJG01000028">
    <property type="protein sequence ID" value="KIF80816.1"/>
    <property type="molecule type" value="Genomic_DNA"/>
</dbReference>
<reference evidence="2 4" key="1">
    <citation type="submission" date="2014-12" db="EMBL/GenBank/DDBJ databases">
        <title>Denitrispirillum autotrophicum gen. nov., sp. nov., Denitrifying, Facultatively Autotrophic Bacteria Isolated from Rice Paddy Soil.</title>
        <authorList>
            <person name="Ishii S."/>
            <person name="Ashida N."/>
            <person name="Ohno H."/>
            <person name="Otsuka S."/>
            <person name="Yokota A."/>
            <person name="Senoo K."/>
        </authorList>
    </citation>
    <scope>NUCLEOTIDE SEQUENCE [LARGE SCALE GENOMIC DNA]</scope>
    <source>
        <strain evidence="2 4">TSA66</strain>
    </source>
</reference>
<protein>
    <recommendedName>
        <fullName evidence="5">PhiE125 gp8 family phage protein</fullName>
    </recommendedName>
</protein>
<dbReference type="NCBIfam" id="TIGR02215">
    <property type="entry name" value="phage_chp_gp8"/>
    <property type="match status" value="1"/>
</dbReference>
<gene>
    <name evidence="3" type="ORF">TSA66_00955</name>
    <name evidence="1" type="ORF">TSA66_08020</name>
    <name evidence="2" type="ORF">TSA66_08265</name>
</gene>
<evidence type="ECO:0000313" key="1">
    <source>
        <dbReference type="EMBL" id="KIF80779.1"/>
    </source>
</evidence>
<proteinExistence type="predicted"/>
<dbReference type="RefSeq" id="WP_040038629.1">
    <property type="nucleotide sequence ID" value="NZ_JWJG01000010.1"/>
</dbReference>
<dbReference type="Proteomes" id="UP000031572">
    <property type="component" value="Unassembled WGS sequence"/>
</dbReference>
<dbReference type="AlphaFoldDB" id="A0A0C2BRX4"/>